<dbReference type="Pfam" id="PF00072">
    <property type="entry name" value="Response_reg"/>
    <property type="match status" value="1"/>
</dbReference>
<evidence type="ECO:0000259" key="3">
    <source>
        <dbReference type="PROSITE" id="PS50110"/>
    </source>
</evidence>
<dbReference type="EMBL" id="BAAAEU010000006">
    <property type="protein sequence ID" value="GAA0711574.1"/>
    <property type="molecule type" value="Genomic_DNA"/>
</dbReference>
<dbReference type="InterPro" id="IPR050595">
    <property type="entry name" value="Bact_response_regulator"/>
</dbReference>
<accession>A0ABN1IFB7</accession>
<feature type="modified residue" description="4-aspartylphosphate" evidence="2">
    <location>
        <position position="178"/>
    </location>
</feature>
<protein>
    <recommendedName>
        <fullName evidence="3">Response regulatory domain-containing protein</fullName>
    </recommendedName>
</protein>
<dbReference type="SUPFAM" id="SSF47226">
    <property type="entry name" value="Histidine-containing phosphotransfer domain, HPT domain"/>
    <property type="match status" value="1"/>
</dbReference>
<evidence type="ECO:0000313" key="4">
    <source>
        <dbReference type="EMBL" id="GAA0711574.1"/>
    </source>
</evidence>
<dbReference type="InterPro" id="IPR001789">
    <property type="entry name" value="Sig_transdc_resp-reg_receiver"/>
</dbReference>
<dbReference type="PANTHER" id="PTHR44591:SF3">
    <property type="entry name" value="RESPONSE REGULATORY DOMAIN-CONTAINING PROTEIN"/>
    <property type="match status" value="1"/>
</dbReference>
<feature type="domain" description="Response regulatory" evidence="3">
    <location>
        <begin position="129"/>
        <end position="245"/>
    </location>
</feature>
<dbReference type="SMART" id="SM00448">
    <property type="entry name" value="REC"/>
    <property type="match status" value="1"/>
</dbReference>
<comment type="caution">
    <text evidence="4">The sequence shown here is derived from an EMBL/GenBank/DDBJ whole genome shotgun (WGS) entry which is preliminary data.</text>
</comment>
<dbReference type="InterPro" id="IPR036641">
    <property type="entry name" value="HPT_dom_sf"/>
</dbReference>
<reference evidence="4 5" key="1">
    <citation type="journal article" date="2019" name="Int. J. Syst. Evol. Microbiol.">
        <title>The Global Catalogue of Microorganisms (GCM) 10K type strain sequencing project: providing services to taxonomists for standard genome sequencing and annotation.</title>
        <authorList>
            <consortium name="The Broad Institute Genomics Platform"/>
            <consortium name="The Broad Institute Genome Sequencing Center for Infectious Disease"/>
            <person name="Wu L."/>
            <person name="Ma J."/>
        </authorList>
    </citation>
    <scope>NUCLEOTIDE SEQUENCE [LARGE SCALE GENOMIC DNA]</scope>
    <source>
        <strain evidence="4 5">JCM 15421</strain>
    </source>
</reference>
<proteinExistence type="predicted"/>
<dbReference type="SUPFAM" id="SSF52172">
    <property type="entry name" value="CheY-like"/>
    <property type="match status" value="1"/>
</dbReference>
<sequence>MPFKSMSESRRHFERLRENYAGSLAHKRRSLARAWSAFAVNPHEGAVRRDLFTQIHRLCGSAPAYGYERLGDQARVADELMREWEALPPPQRAAPADLAARLAAPVRAVLDELDRTGAPGADTDATSLCIVLVEDDPSQAVLIGAELEARGCLVRLASSAETLWQILQQWPCHAIVLDYWLRGETAAEIAAMLRREPGCARTALVCFSVEHEPQVLRAALEAGCDAALGKAEGAGRLLEVVRACVARPDRSGLEFHPPP</sequence>
<name>A0ABN1IFB7_9GAMM</name>
<keyword evidence="1 2" id="KW-0597">Phosphoprotein</keyword>
<dbReference type="Proteomes" id="UP001501523">
    <property type="component" value="Unassembled WGS sequence"/>
</dbReference>
<evidence type="ECO:0000313" key="5">
    <source>
        <dbReference type="Proteomes" id="UP001501523"/>
    </source>
</evidence>
<organism evidence="4 5">
    <name type="scientific">Dokdonella soli</name>
    <dbReference type="NCBI Taxonomy" id="529810"/>
    <lineage>
        <taxon>Bacteria</taxon>
        <taxon>Pseudomonadati</taxon>
        <taxon>Pseudomonadota</taxon>
        <taxon>Gammaproteobacteria</taxon>
        <taxon>Lysobacterales</taxon>
        <taxon>Rhodanobacteraceae</taxon>
        <taxon>Dokdonella</taxon>
    </lineage>
</organism>
<dbReference type="Gene3D" id="3.40.50.2300">
    <property type="match status" value="1"/>
</dbReference>
<gene>
    <name evidence="4" type="ORF">GCM10009105_13550</name>
</gene>
<evidence type="ECO:0000256" key="1">
    <source>
        <dbReference type="ARBA" id="ARBA00022553"/>
    </source>
</evidence>
<keyword evidence="5" id="KW-1185">Reference proteome</keyword>
<dbReference type="PROSITE" id="PS50110">
    <property type="entry name" value="RESPONSE_REGULATORY"/>
    <property type="match status" value="1"/>
</dbReference>
<dbReference type="CDD" id="cd00156">
    <property type="entry name" value="REC"/>
    <property type="match status" value="1"/>
</dbReference>
<dbReference type="InterPro" id="IPR011006">
    <property type="entry name" value="CheY-like_superfamily"/>
</dbReference>
<evidence type="ECO:0000256" key="2">
    <source>
        <dbReference type="PROSITE-ProRule" id="PRU00169"/>
    </source>
</evidence>
<dbReference type="PANTHER" id="PTHR44591">
    <property type="entry name" value="STRESS RESPONSE REGULATOR PROTEIN 1"/>
    <property type="match status" value="1"/>
</dbReference>